<dbReference type="GO" id="GO:0005975">
    <property type="term" value="P:carbohydrate metabolic process"/>
    <property type="evidence" value="ECO:0007669"/>
    <property type="project" value="InterPro"/>
</dbReference>
<protein>
    <submittedName>
        <fullName evidence="3">Putative bile acid beta-glucosidase</fullName>
    </submittedName>
</protein>
<dbReference type="PANTHER" id="PTHR12654">
    <property type="entry name" value="BILE ACID BETA-GLUCOSIDASE-RELATED"/>
    <property type="match status" value="1"/>
</dbReference>
<dbReference type="PANTHER" id="PTHR12654:SF0">
    <property type="entry name" value="NON-LYSOSOMAL GLUCOSYLCERAMIDASE"/>
    <property type="match status" value="1"/>
</dbReference>
<proteinExistence type="predicted"/>
<evidence type="ECO:0000313" key="4">
    <source>
        <dbReference type="Proteomes" id="UP000536624"/>
    </source>
</evidence>
<dbReference type="Proteomes" id="UP000536624">
    <property type="component" value="Unassembled WGS sequence"/>
</dbReference>
<dbReference type="InterPro" id="IPR006775">
    <property type="entry name" value="GH116_catalytic"/>
</dbReference>
<dbReference type="Gene3D" id="1.50.10.10">
    <property type="match status" value="1"/>
</dbReference>
<dbReference type="InterPro" id="IPR012341">
    <property type="entry name" value="6hp_glycosidase-like_sf"/>
</dbReference>
<dbReference type="InterPro" id="IPR052566">
    <property type="entry name" value="Non-lysos_glucosylceramidase"/>
</dbReference>
<feature type="domain" description="Glycosyl-hydrolase family 116 catalytic region" evidence="1">
    <location>
        <begin position="480"/>
        <end position="751"/>
    </location>
</feature>
<dbReference type="InterPro" id="IPR008928">
    <property type="entry name" value="6-hairpin_glycosidase_sf"/>
</dbReference>
<dbReference type="RefSeq" id="WP_167499439.1">
    <property type="nucleotide sequence ID" value="NZ_JAALLH010000001.1"/>
</dbReference>
<dbReference type="GO" id="GO:0004553">
    <property type="term" value="F:hydrolase activity, hydrolyzing O-glycosyl compounds"/>
    <property type="evidence" value="ECO:0007669"/>
    <property type="project" value="InterPro"/>
</dbReference>
<organism evidence="3 4">
    <name type="scientific">Streptomyces malaysiensis</name>
    <dbReference type="NCBI Taxonomy" id="92644"/>
    <lineage>
        <taxon>Bacteria</taxon>
        <taxon>Bacillati</taxon>
        <taxon>Actinomycetota</taxon>
        <taxon>Actinomycetes</taxon>
        <taxon>Kitasatosporales</taxon>
        <taxon>Streptomycetaceae</taxon>
        <taxon>Streptomyces</taxon>
        <taxon>Streptomyces violaceusniger group</taxon>
    </lineage>
</organism>
<gene>
    <name evidence="3" type="ORF">SMALB_0192</name>
</gene>
<dbReference type="SUPFAM" id="SSF48208">
    <property type="entry name" value="Six-hairpin glycosidases"/>
    <property type="match status" value="1"/>
</dbReference>
<evidence type="ECO:0000259" key="1">
    <source>
        <dbReference type="Pfam" id="PF04685"/>
    </source>
</evidence>
<reference evidence="3 4" key="1">
    <citation type="submission" date="2020-02" db="EMBL/GenBank/DDBJ databases">
        <title>Streptomyces malaysiensis DSM14702 (JHCC583434, PFL_A843) Genome sequencing and assembly.</title>
        <authorList>
            <person name="Samborskyy M."/>
        </authorList>
    </citation>
    <scope>NUCLEOTIDE SEQUENCE [LARGE SCALE GENOMIC DNA]</scope>
    <source>
        <strain evidence="3 4">DSM 14702</strain>
    </source>
</reference>
<dbReference type="Pfam" id="PF12215">
    <property type="entry name" value="Glyco_hydr_116N"/>
    <property type="match status" value="1"/>
</dbReference>
<sequence>MHQQSDDTFLRDRVRGYPESATSAAFLLGGIGTGNFSVGSRGQFRDWEIFNWPGKNNFMPFSFFAVRTRSADGTVRAAALEAELPGPHNRSHGYYNGELAGLPRFRHSRMWSVYPFVYVELSDPDLPVRVMLEAFTPFVPLDEVDSGIPGAILRYHVTNLTGEPLDVSVAGSFANAIGFEGYDVFGNLKLSGEVANELRGGSAARGLFYSSDDAPDSEAYGTMSFVTTEPDATFRPVWLQGQWTDNAQDFWDDFTDDGRLDEHHTVESTGSELDNFYDFSYLRLREKVGSIAVAKTIPAHGSDSYEFAFAWHIPNRPKGWVEVDDDLAKHARGEYPLIRNHYATVYDDAWAVVQDLVGRLPELEGRSRQFGQALYGSSLPEPVIDAVASNLTVIRSSTCFWTETGDFYGWEGTRDYVGCGLGNVNHVWNYAQGVAFLFPRLERSMRRAEFLIELDEDGALPFRSRQTLGEPRWEMVPAADGHLGSIVRACREWRISGDDDFLREIWPAVKKAMVYAVDHWDTDGDLVPDNQQSVTYDIEFYGPNGMTGTFMIAALRAGEAMAIAMGEGELAATYAAQAKQSAENLERLCWNGAYYEQRLDDVDAHRYQFGRGCHSDQLLGQFVATVTGLGHLLPTDHLRSALLSIVEHNSVSHMRDVPTVQRVYALGDEPGLVLCSWPNGGRPRFPFGYSDEVWTGVEHQVASSLIYEGFVEEGVAIVERLRARQDGYLRNPWSENEAGHHYTRSLASYALLTAFSGFIVDLSQGLVRFDPRTTGTDDFRTFWCHGKGWGTYEQHRDDSGELVARIEVIEGVLGTEEPITAASRVEIVAASSETV</sequence>
<dbReference type="Pfam" id="PF04685">
    <property type="entry name" value="DUF608"/>
    <property type="match status" value="1"/>
</dbReference>
<accession>A0A7X6AUY3</accession>
<dbReference type="AlphaFoldDB" id="A0A7X6AUY3"/>
<name>A0A7X6AUY3_STRMQ</name>
<dbReference type="InterPro" id="IPR024462">
    <property type="entry name" value="GH116_N"/>
</dbReference>
<evidence type="ECO:0000313" key="3">
    <source>
        <dbReference type="EMBL" id="NIY62287.1"/>
    </source>
</evidence>
<evidence type="ECO:0000259" key="2">
    <source>
        <dbReference type="Pfam" id="PF12215"/>
    </source>
</evidence>
<dbReference type="EMBL" id="JAALLH010000001">
    <property type="protein sequence ID" value="NIY62287.1"/>
    <property type="molecule type" value="Genomic_DNA"/>
</dbReference>
<comment type="caution">
    <text evidence="3">The sequence shown here is derived from an EMBL/GenBank/DDBJ whole genome shotgun (WGS) entry which is preliminary data.</text>
</comment>
<feature type="domain" description="Glycosyl-hydrolase family 116 N-terminal" evidence="2">
    <location>
        <begin position="26"/>
        <end position="359"/>
    </location>
</feature>